<keyword evidence="3" id="KW-1185">Reference proteome</keyword>
<sequence>MLKNSLLPLRLKTPKNCKSPLRLSTRSATTISSPNDTKLTNLLARLDKFDKGSKIFDKLDELYLLSQRKGFFNLNSNNLEFSSNNNVINYKMNNLYHFNNLNSLVSNQYSNGLMFPLASTPTINDITNLSTKLSPISRTGSNPRRSPLSSSSSSSSSITKNNSTTSTINVTINGNSISPSSISSSNPFIAKSIPGFSAFSSVTNNQTNAPVDKYLSLLQGLARNDVELKNKIEQVLDAFNNEDDFFFNYVLEFWLSGKSFNKTKGNKLHDKLGNGHLPSNLTIL</sequence>
<name>A0AAV5R8H0_PICKL</name>
<gene>
    <name evidence="2" type="ORF">DAPK24_044570</name>
</gene>
<evidence type="ECO:0000313" key="2">
    <source>
        <dbReference type="EMBL" id="GMM47859.1"/>
    </source>
</evidence>
<evidence type="ECO:0000256" key="1">
    <source>
        <dbReference type="SAM" id="MobiDB-lite"/>
    </source>
</evidence>
<dbReference type="EMBL" id="BTGB01000009">
    <property type="protein sequence ID" value="GMM47859.1"/>
    <property type="molecule type" value="Genomic_DNA"/>
</dbReference>
<organism evidence="2 3">
    <name type="scientific">Pichia kluyveri</name>
    <name type="common">Yeast</name>
    <dbReference type="NCBI Taxonomy" id="36015"/>
    <lineage>
        <taxon>Eukaryota</taxon>
        <taxon>Fungi</taxon>
        <taxon>Dikarya</taxon>
        <taxon>Ascomycota</taxon>
        <taxon>Saccharomycotina</taxon>
        <taxon>Pichiomycetes</taxon>
        <taxon>Pichiales</taxon>
        <taxon>Pichiaceae</taxon>
        <taxon>Pichia</taxon>
    </lineage>
</organism>
<comment type="caution">
    <text evidence="2">The sequence shown here is derived from an EMBL/GenBank/DDBJ whole genome shotgun (WGS) entry which is preliminary data.</text>
</comment>
<protein>
    <submittedName>
        <fullName evidence="2">Uncharacterized protein</fullName>
    </submittedName>
</protein>
<reference evidence="2 3" key="1">
    <citation type="journal article" date="2023" name="Elife">
        <title>Identification of key yeast species and microbe-microbe interactions impacting larval growth of Drosophila in the wild.</title>
        <authorList>
            <person name="Mure A."/>
            <person name="Sugiura Y."/>
            <person name="Maeda R."/>
            <person name="Honda K."/>
            <person name="Sakurai N."/>
            <person name="Takahashi Y."/>
            <person name="Watada M."/>
            <person name="Katoh T."/>
            <person name="Gotoh A."/>
            <person name="Gotoh Y."/>
            <person name="Taniguchi I."/>
            <person name="Nakamura K."/>
            <person name="Hayashi T."/>
            <person name="Katayama T."/>
            <person name="Uemura T."/>
            <person name="Hattori Y."/>
        </authorList>
    </citation>
    <scope>NUCLEOTIDE SEQUENCE [LARGE SCALE GENOMIC DNA]</scope>
    <source>
        <strain evidence="2 3">PK-24</strain>
    </source>
</reference>
<evidence type="ECO:0000313" key="3">
    <source>
        <dbReference type="Proteomes" id="UP001378960"/>
    </source>
</evidence>
<feature type="region of interest" description="Disordered" evidence="1">
    <location>
        <begin position="133"/>
        <end position="165"/>
    </location>
</feature>
<dbReference type="Proteomes" id="UP001378960">
    <property type="component" value="Unassembled WGS sequence"/>
</dbReference>
<accession>A0AAV5R8H0</accession>
<feature type="compositionally biased region" description="Polar residues" evidence="1">
    <location>
        <begin position="133"/>
        <end position="148"/>
    </location>
</feature>
<dbReference type="AlphaFoldDB" id="A0AAV5R8H0"/>
<proteinExistence type="predicted"/>
<feature type="compositionally biased region" description="Low complexity" evidence="1">
    <location>
        <begin position="149"/>
        <end position="165"/>
    </location>
</feature>